<dbReference type="GO" id="GO:0016757">
    <property type="term" value="F:glycosyltransferase activity"/>
    <property type="evidence" value="ECO:0007669"/>
    <property type="project" value="TreeGrafter"/>
</dbReference>
<dbReference type="Gene3D" id="3.40.50.2000">
    <property type="entry name" value="Glycogen Phosphorylase B"/>
    <property type="match status" value="2"/>
</dbReference>
<keyword evidence="1" id="KW-0808">Transferase</keyword>
<dbReference type="PANTHER" id="PTHR45947:SF15">
    <property type="entry name" value="TEICHURONIC ACID BIOSYNTHESIS GLYCOSYLTRANSFERASE TUAC-RELATED"/>
    <property type="match status" value="1"/>
</dbReference>
<keyword evidence="2" id="KW-1185">Reference proteome</keyword>
<dbReference type="SUPFAM" id="SSF53756">
    <property type="entry name" value="UDP-Glycosyltransferase/glycogen phosphorylase"/>
    <property type="match status" value="1"/>
</dbReference>
<dbReference type="RefSeq" id="WP_150038933.1">
    <property type="nucleotide sequence ID" value="NZ_OW485601.1"/>
</dbReference>
<name>A0A5M6J318_9PROT</name>
<dbReference type="Proteomes" id="UP000325255">
    <property type="component" value="Unassembled WGS sequence"/>
</dbReference>
<gene>
    <name evidence="1" type="ORF">F1189_02235</name>
</gene>
<accession>A0A5M6J318</accession>
<sequence length="401" mass="44219">MRIAYFVSQYPAASHSFIRREIMALEARGHHLSRYALTSPTEAVVDPEDRTEAQKTRQMLSEPLGRLLAGLLNTVISYPFGLCRALRLVLRIGPGSDRGLLRHFAYLAEAAIVVHWCRRERIEHLHSHFGTNPAAVALLAHTIAGLSYSFTVHGPDEFDKPEAIALGVKIRHAAFVVAVSSFGRSQLMRWAEISDWPKLKLVHCGLTAEFRAPPVRRETDVPSIVCIGRLAPQKGHLILLAAAHKLLEEGFRFRLILAGDGPLRPHIERHAAELGLMPHLTITGWISGKQVIAELARACAMVLPSVAEGLPVAIMEAMALRRPVISTFIAGIPELVIPGVTGWLVPAGDVDALVDAMRELLNSDPARLAEMGEAAHRRVFERHTMEREAAKLEALLLERHA</sequence>
<evidence type="ECO:0000313" key="1">
    <source>
        <dbReference type="EMBL" id="KAA5614045.1"/>
    </source>
</evidence>
<dbReference type="OrthoDB" id="5443996at2"/>
<evidence type="ECO:0000313" key="2">
    <source>
        <dbReference type="Proteomes" id="UP000325255"/>
    </source>
</evidence>
<reference evidence="1 2" key="1">
    <citation type="submission" date="2019-09" db="EMBL/GenBank/DDBJ databases">
        <title>Genome sequence of Rhodovastum atsumiense, a diverse member of the Acetobacteraceae family of non-sulfur purple photosynthetic bacteria.</title>
        <authorList>
            <person name="Meyer T."/>
            <person name="Kyndt J."/>
        </authorList>
    </citation>
    <scope>NUCLEOTIDE SEQUENCE [LARGE SCALE GENOMIC DNA]</scope>
    <source>
        <strain evidence="1 2">DSM 21279</strain>
    </source>
</reference>
<dbReference type="InterPro" id="IPR050194">
    <property type="entry name" value="Glycosyltransferase_grp1"/>
</dbReference>
<organism evidence="1 2">
    <name type="scientific">Rhodovastum atsumiense</name>
    <dbReference type="NCBI Taxonomy" id="504468"/>
    <lineage>
        <taxon>Bacteria</taxon>
        <taxon>Pseudomonadati</taxon>
        <taxon>Pseudomonadota</taxon>
        <taxon>Alphaproteobacteria</taxon>
        <taxon>Acetobacterales</taxon>
        <taxon>Acetobacteraceae</taxon>
        <taxon>Rhodovastum</taxon>
    </lineage>
</organism>
<dbReference type="PANTHER" id="PTHR45947">
    <property type="entry name" value="SULFOQUINOVOSYL TRANSFERASE SQD2"/>
    <property type="match status" value="1"/>
</dbReference>
<dbReference type="Pfam" id="PF13692">
    <property type="entry name" value="Glyco_trans_1_4"/>
    <property type="match status" value="1"/>
</dbReference>
<proteinExistence type="predicted"/>
<protein>
    <submittedName>
        <fullName evidence="1">Glycosyltransferase family 4 protein</fullName>
    </submittedName>
</protein>
<dbReference type="AlphaFoldDB" id="A0A5M6J318"/>
<dbReference type="EMBL" id="VWPK01000003">
    <property type="protein sequence ID" value="KAA5614045.1"/>
    <property type="molecule type" value="Genomic_DNA"/>
</dbReference>
<dbReference type="CDD" id="cd03801">
    <property type="entry name" value="GT4_PimA-like"/>
    <property type="match status" value="1"/>
</dbReference>
<comment type="caution">
    <text evidence="1">The sequence shown here is derived from an EMBL/GenBank/DDBJ whole genome shotgun (WGS) entry which is preliminary data.</text>
</comment>